<dbReference type="GO" id="GO:0030570">
    <property type="term" value="F:pectate lyase activity"/>
    <property type="evidence" value="ECO:0007669"/>
    <property type="project" value="InterPro"/>
</dbReference>
<keyword evidence="1 2" id="KW-0456">Lyase</keyword>
<dbReference type="PANTHER" id="PTHR31683:SF18">
    <property type="entry name" value="PECTATE LYASE 21-RELATED"/>
    <property type="match status" value="1"/>
</dbReference>
<dbReference type="SUPFAM" id="SSF51126">
    <property type="entry name" value="Pectin lyase-like"/>
    <property type="match status" value="1"/>
</dbReference>
<dbReference type="OrthoDB" id="9804661at2"/>
<dbReference type="Pfam" id="PF00544">
    <property type="entry name" value="Pectate_lyase_4"/>
    <property type="match status" value="2"/>
</dbReference>
<evidence type="ECO:0000313" key="6">
    <source>
        <dbReference type="Proteomes" id="UP000292307"/>
    </source>
</evidence>
<keyword evidence="6" id="KW-1185">Reference proteome</keyword>
<name>A0A411WSK1_9BURK</name>
<dbReference type="Proteomes" id="UP000292307">
    <property type="component" value="Chromosome"/>
</dbReference>
<keyword evidence="2" id="KW-0624">Polysaccharide degradation</keyword>
<reference evidence="5 6" key="2">
    <citation type="submission" date="2019-02" db="EMBL/GenBank/DDBJ databases">
        <title>Draft Genome Sequences of Six Type Strains of the Genus Massilia.</title>
        <authorList>
            <person name="Miess H."/>
            <person name="Frediansyhah A."/>
            <person name="Gross H."/>
        </authorList>
    </citation>
    <scope>NUCLEOTIDE SEQUENCE [LARGE SCALE GENOMIC DNA]</scope>
    <source>
        <strain evidence="5 6">DSM 17472</strain>
    </source>
</reference>
<reference evidence="4" key="1">
    <citation type="journal article" date="2014" name="Int. J. Syst. Evol. Microbiol.">
        <title>Complete genome sequence of Corynebacterium casei LMG S-19264T (=DSM 44701T), isolated from a smear-ripened cheese.</title>
        <authorList>
            <consortium name="US DOE Joint Genome Institute (JGI-PGF)"/>
            <person name="Walter F."/>
            <person name="Albersmeier A."/>
            <person name="Kalinowski J."/>
            <person name="Ruckert C."/>
        </authorList>
    </citation>
    <scope>NUCLEOTIDE SEQUENCE</scope>
    <source>
        <strain evidence="4">KCTC 12343</strain>
    </source>
</reference>
<dbReference type="SMART" id="SM00656">
    <property type="entry name" value="Amb_all"/>
    <property type="match status" value="1"/>
</dbReference>
<feature type="domain" description="Pectate lyase" evidence="3">
    <location>
        <begin position="178"/>
        <end position="428"/>
    </location>
</feature>
<reference evidence="4" key="3">
    <citation type="submission" date="2022-12" db="EMBL/GenBank/DDBJ databases">
        <authorList>
            <person name="Sun Q."/>
            <person name="Kim S."/>
        </authorList>
    </citation>
    <scope>NUCLEOTIDE SEQUENCE</scope>
    <source>
        <strain evidence="4">KCTC 12343</strain>
    </source>
</reference>
<dbReference type="GO" id="GO:0000272">
    <property type="term" value="P:polysaccharide catabolic process"/>
    <property type="evidence" value="ECO:0007669"/>
    <property type="project" value="UniProtKB-KW"/>
</dbReference>
<protein>
    <submittedName>
        <fullName evidence="5">Polysaccharide lyase family 1 protein</fullName>
    </submittedName>
</protein>
<dbReference type="InterPro" id="IPR045032">
    <property type="entry name" value="PEL"/>
</dbReference>
<dbReference type="PANTHER" id="PTHR31683">
    <property type="entry name" value="PECTATE LYASE 18-RELATED"/>
    <property type="match status" value="1"/>
</dbReference>
<keyword evidence="2" id="KW-0119">Carbohydrate metabolism</keyword>
<dbReference type="PROSITE" id="PS51257">
    <property type="entry name" value="PROKAR_LIPOPROTEIN"/>
    <property type="match status" value="1"/>
</dbReference>
<dbReference type="EMBL" id="BMWV01000006">
    <property type="protein sequence ID" value="GGY44974.1"/>
    <property type="molecule type" value="Genomic_DNA"/>
</dbReference>
<proteinExistence type="inferred from homology"/>
<dbReference type="RefSeq" id="WP_131143612.1">
    <property type="nucleotide sequence ID" value="NZ_BMWV01000006.1"/>
</dbReference>
<dbReference type="InterPro" id="IPR011050">
    <property type="entry name" value="Pectin_lyase_fold/virulence"/>
</dbReference>
<evidence type="ECO:0000313" key="5">
    <source>
        <dbReference type="EMBL" id="QBH99456.1"/>
    </source>
</evidence>
<dbReference type="EMBL" id="CP036401">
    <property type="protein sequence ID" value="QBH99456.1"/>
    <property type="molecule type" value="Genomic_DNA"/>
</dbReference>
<accession>A0A411WSK1</accession>
<evidence type="ECO:0000259" key="3">
    <source>
        <dbReference type="SMART" id="SM00656"/>
    </source>
</evidence>
<comment type="similarity">
    <text evidence="2">Belongs to the polysaccharide lyase 1 family.</text>
</comment>
<dbReference type="Gene3D" id="2.160.20.10">
    <property type="entry name" value="Single-stranded right-handed beta-helix, Pectin lyase-like"/>
    <property type="match status" value="1"/>
</dbReference>
<organism evidence="4 7">
    <name type="scientific">Pseudoduganella albidiflava</name>
    <dbReference type="NCBI Taxonomy" id="321983"/>
    <lineage>
        <taxon>Bacteria</taxon>
        <taxon>Pseudomonadati</taxon>
        <taxon>Pseudomonadota</taxon>
        <taxon>Betaproteobacteria</taxon>
        <taxon>Burkholderiales</taxon>
        <taxon>Oxalobacteraceae</taxon>
        <taxon>Telluria group</taxon>
        <taxon>Pseudoduganella</taxon>
    </lineage>
</organism>
<keyword evidence="2" id="KW-0964">Secreted</keyword>
<evidence type="ECO:0000256" key="1">
    <source>
        <dbReference type="ARBA" id="ARBA00023239"/>
    </source>
</evidence>
<evidence type="ECO:0000313" key="4">
    <source>
        <dbReference type="EMBL" id="GGY44974.1"/>
    </source>
</evidence>
<dbReference type="GO" id="GO:0005576">
    <property type="term" value="C:extracellular region"/>
    <property type="evidence" value="ECO:0007669"/>
    <property type="project" value="UniProtKB-SubCell"/>
</dbReference>
<dbReference type="InterPro" id="IPR012334">
    <property type="entry name" value="Pectin_lyas_fold"/>
</dbReference>
<sequence>METRRSAGNGAGTPCRAALGMVAAALLMQGCGGQAGGEAAAGQGGSVTMAAMARQDAAPQAAPAWNMDASLHAAAATGWASQGAGTTGGAGAPASNIYVVRNWAELNAALANTNSPTYATDPAAAKREPKIIRIVGTIYGTDLGNGRLADEAYYKSLNATAAKWDFNLYLQSLDTAFMADLNARVAQGDPEAIALRARISALSSARSTLRNLQKAQIQFIIPSNTTIVGVGRDARVVDGYFSINATPNIIIRNLEFQAPQDLTPSWDGKSAWDSRYKAISVVTGKQLWIDHCTLSDGNPAEEIVTINGVTSHVNRFDGLIDIEDSSDYVTLSYNIFKNHDKTNMVGGSGDGNGAKERDFNRITFHNNVWDNIAQRAPRARFGRIHVYNNYYRGDTSATAKYRLGYFIGMGAESKILSESNAFEITGPEAGAAKVMSNLNGYQFKDVGSWINGVPASAALEAAARAALENNWAKVVAAAASSGFTVGPYTNELGWTPTYDYRPGASFQEVKMHNLATAGSGKVAIDGANLDVTSSFSLLRSGLAWNRITGKYSASITLTNTGGAALAGPFQLVLDQLPAGVALDNASGTRDGAPYITLAADAIAPGASVTVPLVYSNPGKLAISYTNAVYVGYF</sequence>
<comment type="subcellular location">
    <subcellularLocation>
        <location evidence="2">Secreted</location>
    </subcellularLocation>
</comment>
<dbReference type="AlphaFoldDB" id="A0A411WSK1"/>
<gene>
    <name evidence="5" type="ORF">EYF70_00350</name>
    <name evidence="4" type="ORF">GCM10007387_28700</name>
</gene>
<dbReference type="InterPro" id="IPR002022">
    <property type="entry name" value="Pec_lyase"/>
</dbReference>
<evidence type="ECO:0000313" key="7">
    <source>
        <dbReference type="Proteomes" id="UP000628442"/>
    </source>
</evidence>
<dbReference type="Proteomes" id="UP000628442">
    <property type="component" value="Unassembled WGS sequence"/>
</dbReference>
<evidence type="ECO:0000256" key="2">
    <source>
        <dbReference type="RuleBase" id="RU361173"/>
    </source>
</evidence>